<dbReference type="Proteomes" id="UP000800035">
    <property type="component" value="Unassembled WGS sequence"/>
</dbReference>
<dbReference type="PANTHER" id="PTHR15665:SF1">
    <property type="entry name" value="PROTEIN ASTEROID HOMOLOG 1"/>
    <property type="match status" value="1"/>
</dbReference>
<reference evidence="3" key="1">
    <citation type="journal article" date="2020" name="Stud. Mycol.">
        <title>101 Dothideomycetes genomes: a test case for predicting lifestyles and emergence of pathogens.</title>
        <authorList>
            <person name="Haridas S."/>
            <person name="Albert R."/>
            <person name="Binder M."/>
            <person name="Bloem J."/>
            <person name="Labutti K."/>
            <person name="Salamov A."/>
            <person name="Andreopoulos B."/>
            <person name="Baker S."/>
            <person name="Barry K."/>
            <person name="Bills G."/>
            <person name="Bluhm B."/>
            <person name="Cannon C."/>
            <person name="Castanera R."/>
            <person name="Culley D."/>
            <person name="Daum C."/>
            <person name="Ezra D."/>
            <person name="Gonzalez J."/>
            <person name="Henrissat B."/>
            <person name="Kuo A."/>
            <person name="Liang C."/>
            <person name="Lipzen A."/>
            <person name="Lutzoni F."/>
            <person name="Magnuson J."/>
            <person name="Mondo S."/>
            <person name="Nolan M."/>
            <person name="Ohm R."/>
            <person name="Pangilinan J."/>
            <person name="Park H.-J."/>
            <person name="Ramirez L."/>
            <person name="Alfaro M."/>
            <person name="Sun H."/>
            <person name="Tritt A."/>
            <person name="Yoshinaga Y."/>
            <person name="Zwiers L.-H."/>
            <person name="Turgeon B."/>
            <person name="Goodwin S."/>
            <person name="Spatafora J."/>
            <person name="Crous P."/>
            <person name="Grigoriev I."/>
        </authorList>
    </citation>
    <scope>NUCLEOTIDE SEQUENCE</scope>
    <source>
        <strain evidence="3">CBS 675.92</strain>
    </source>
</reference>
<proteinExistence type="inferred from homology"/>
<dbReference type="SUPFAM" id="SSF88723">
    <property type="entry name" value="PIN domain-like"/>
    <property type="match status" value="1"/>
</dbReference>
<dbReference type="AlphaFoldDB" id="A0A6A5U4F3"/>
<keyword evidence="4" id="KW-1185">Reference proteome</keyword>
<evidence type="ECO:0000259" key="2">
    <source>
        <dbReference type="Pfam" id="PF12813"/>
    </source>
</evidence>
<sequence>MGVAGLARRLEPYCTRIAAADLSGYKAIVDGPSLAYHAQKLAITDNLKNRQAHVPSYADINRQALRWLRALEDINIKVVAILFDGALPAAKIDERLARLNHSNSRVRLFRTQYPSASCPIPSSLGTVSYPLLAPALREALSDSEFASATRLVPGEADDWCMPYTYDATHSVIFSSDSDLLLYEYDAECRIMLFDNVQLWPEPKFKGYSPVKIRQSLGLSSLLPLAYCLTLDKHMTFNALVESANGVNVESSDYLDFSWRYEGPEEWEADPRSQLSVVPQHLDNRLSEFISQITGEITTPVVYLPLLVEDPHAASAWSMGHDIRLLAYSLFTEMDAPPRSFLRPHKKKHRHTVEEYRRKAEAVSVHQVKLYNPSEMPIAAAEMANNISNWIQWMTARQAPQDLVWPLVAANLILLELPKAPTISSFIRVLTGRFDNSWDFVHLTARLHAALYSLRMLKQCVDMWIYQYQNSSAEPRQHMDTLNRHLVDMPTISDLFLIPGQARKTHVDEKLLKELLEDIYASAKIEVPSENISNRKLKKKQNAEKKERRTIEMKAEAGRSFNVFDLLNRET</sequence>
<name>A0A6A5U4F3_9PLEO</name>
<evidence type="ECO:0000313" key="3">
    <source>
        <dbReference type="EMBL" id="KAF1959751.1"/>
    </source>
</evidence>
<dbReference type="PANTHER" id="PTHR15665">
    <property type="entry name" value="ASTEROID PROTEIN"/>
    <property type="match status" value="1"/>
</dbReference>
<dbReference type="InterPro" id="IPR039436">
    <property type="entry name" value="Asteroid_dom"/>
</dbReference>
<feature type="domain" description="Asteroid" evidence="2">
    <location>
        <begin position="129"/>
        <end position="369"/>
    </location>
</feature>
<dbReference type="OrthoDB" id="5297549at2759"/>
<accession>A0A6A5U4F3</accession>
<dbReference type="Gene3D" id="3.40.50.1010">
    <property type="entry name" value="5'-nuclease"/>
    <property type="match status" value="1"/>
</dbReference>
<evidence type="ECO:0000256" key="1">
    <source>
        <dbReference type="ARBA" id="ARBA00007398"/>
    </source>
</evidence>
<dbReference type="Pfam" id="PF12813">
    <property type="entry name" value="XPG_I_2"/>
    <property type="match status" value="1"/>
</dbReference>
<dbReference type="EMBL" id="ML976984">
    <property type="protein sequence ID" value="KAF1959751.1"/>
    <property type="molecule type" value="Genomic_DNA"/>
</dbReference>
<gene>
    <name evidence="3" type="ORF">CC80DRAFT_590938</name>
</gene>
<organism evidence="3 4">
    <name type="scientific">Byssothecium circinans</name>
    <dbReference type="NCBI Taxonomy" id="147558"/>
    <lineage>
        <taxon>Eukaryota</taxon>
        <taxon>Fungi</taxon>
        <taxon>Dikarya</taxon>
        <taxon>Ascomycota</taxon>
        <taxon>Pezizomycotina</taxon>
        <taxon>Dothideomycetes</taxon>
        <taxon>Pleosporomycetidae</taxon>
        <taxon>Pleosporales</taxon>
        <taxon>Massarineae</taxon>
        <taxon>Massarinaceae</taxon>
        <taxon>Byssothecium</taxon>
    </lineage>
</organism>
<evidence type="ECO:0000313" key="4">
    <source>
        <dbReference type="Proteomes" id="UP000800035"/>
    </source>
</evidence>
<comment type="similarity">
    <text evidence="1">Belongs to the asteroid family.</text>
</comment>
<dbReference type="InterPro" id="IPR026832">
    <property type="entry name" value="Asteroid"/>
</dbReference>
<dbReference type="InterPro" id="IPR029060">
    <property type="entry name" value="PIN-like_dom_sf"/>
</dbReference>
<protein>
    <recommendedName>
        <fullName evidence="2">Asteroid domain-containing protein</fullName>
    </recommendedName>
</protein>